<keyword evidence="5" id="KW-0597">Phosphoprotein</keyword>
<evidence type="ECO:0000256" key="2">
    <source>
        <dbReference type="ARBA" id="ARBA00004651"/>
    </source>
</evidence>
<dbReference type="InterPro" id="IPR005467">
    <property type="entry name" value="His_kinase_dom"/>
</dbReference>
<accession>A0ABX4YJG1</accession>
<dbReference type="InterPro" id="IPR036890">
    <property type="entry name" value="HATPase_C_sf"/>
</dbReference>
<evidence type="ECO:0000259" key="14">
    <source>
        <dbReference type="PROSITE" id="PS50109"/>
    </source>
</evidence>
<keyword evidence="4" id="KW-1003">Cell membrane</keyword>
<keyword evidence="6" id="KW-0808">Transferase</keyword>
<keyword evidence="8" id="KW-0547">Nucleotide-binding</keyword>
<evidence type="ECO:0000256" key="4">
    <source>
        <dbReference type="ARBA" id="ARBA00022475"/>
    </source>
</evidence>
<evidence type="ECO:0000256" key="8">
    <source>
        <dbReference type="ARBA" id="ARBA00022741"/>
    </source>
</evidence>
<evidence type="ECO:0000256" key="5">
    <source>
        <dbReference type="ARBA" id="ARBA00022553"/>
    </source>
</evidence>
<dbReference type="PANTHER" id="PTHR41523">
    <property type="entry name" value="TWO-COMPONENT SYSTEM SENSOR PROTEIN"/>
    <property type="match status" value="1"/>
</dbReference>
<feature type="transmembrane region" description="Helical" evidence="13">
    <location>
        <begin position="136"/>
        <end position="158"/>
    </location>
</feature>
<comment type="catalytic activity">
    <reaction evidence="1">
        <text>ATP + protein L-histidine = ADP + protein N-phospho-L-histidine.</text>
        <dbReference type="EC" id="2.7.13.3"/>
    </reaction>
</comment>
<evidence type="ECO:0000313" key="15">
    <source>
        <dbReference type="EMBL" id="PNV75433.1"/>
    </source>
</evidence>
<gene>
    <name evidence="15" type="ORF">BES34_009320</name>
</gene>
<dbReference type="InterPro" id="IPR011495">
    <property type="entry name" value="Sig_transdc_His_kin_sub2_dim/P"/>
</dbReference>
<protein>
    <recommendedName>
        <fullName evidence="3">histidine kinase</fullName>
        <ecNumber evidence="3">2.7.13.3</ecNumber>
    </recommendedName>
</protein>
<dbReference type="SUPFAM" id="SSF55874">
    <property type="entry name" value="ATPase domain of HSP90 chaperone/DNA topoisomerase II/histidine kinase"/>
    <property type="match status" value="1"/>
</dbReference>
<dbReference type="EC" id="2.7.13.3" evidence="3"/>
<keyword evidence="7 13" id="KW-0812">Transmembrane</keyword>
<dbReference type="PROSITE" id="PS50109">
    <property type="entry name" value="HIS_KIN"/>
    <property type="match status" value="1"/>
</dbReference>
<dbReference type="Pfam" id="PF07568">
    <property type="entry name" value="HisKA_2"/>
    <property type="match status" value="1"/>
</dbReference>
<evidence type="ECO:0000256" key="13">
    <source>
        <dbReference type="SAM" id="Phobius"/>
    </source>
</evidence>
<evidence type="ECO:0000256" key="10">
    <source>
        <dbReference type="ARBA" id="ARBA00022840"/>
    </source>
</evidence>
<name>A0ABX4YJG1_9LEPT</name>
<dbReference type="Gene3D" id="3.30.450.20">
    <property type="entry name" value="PAS domain"/>
    <property type="match status" value="1"/>
</dbReference>
<comment type="subcellular location">
    <subcellularLocation>
        <location evidence="2">Cell membrane</location>
        <topology evidence="2">Multi-pass membrane protein</topology>
    </subcellularLocation>
</comment>
<dbReference type="InterPro" id="IPR007895">
    <property type="entry name" value="MASE1"/>
</dbReference>
<evidence type="ECO:0000256" key="6">
    <source>
        <dbReference type="ARBA" id="ARBA00022679"/>
    </source>
</evidence>
<evidence type="ECO:0000313" key="16">
    <source>
        <dbReference type="Proteomes" id="UP000094669"/>
    </source>
</evidence>
<comment type="caution">
    <text evidence="15">The sequence shown here is derived from an EMBL/GenBank/DDBJ whole genome shotgun (WGS) entry which is preliminary data.</text>
</comment>
<feature type="transmembrane region" description="Helical" evidence="13">
    <location>
        <begin position="21"/>
        <end position="42"/>
    </location>
</feature>
<organism evidence="15 16">
    <name type="scientific">Leptospira inadai serovar Lyme</name>
    <dbReference type="NCBI Taxonomy" id="293084"/>
    <lineage>
        <taxon>Bacteria</taxon>
        <taxon>Pseudomonadati</taxon>
        <taxon>Spirochaetota</taxon>
        <taxon>Spirochaetia</taxon>
        <taxon>Leptospirales</taxon>
        <taxon>Leptospiraceae</taxon>
        <taxon>Leptospira</taxon>
    </lineage>
</organism>
<evidence type="ECO:0000256" key="3">
    <source>
        <dbReference type="ARBA" id="ARBA00012438"/>
    </source>
</evidence>
<keyword evidence="11 13" id="KW-1133">Transmembrane helix</keyword>
<dbReference type="Gene3D" id="3.30.565.10">
    <property type="entry name" value="Histidine kinase-like ATPase, C-terminal domain"/>
    <property type="match status" value="1"/>
</dbReference>
<dbReference type="GO" id="GO:0016301">
    <property type="term" value="F:kinase activity"/>
    <property type="evidence" value="ECO:0007669"/>
    <property type="project" value="UniProtKB-KW"/>
</dbReference>
<dbReference type="Proteomes" id="UP000094669">
    <property type="component" value="Unassembled WGS sequence"/>
</dbReference>
<feature type="transmembrane region" description="Helical" evidence="13">
    <location>
        <begin position="286"/>
        <end position="308"/>
    </location>
</feature>
<sequence length="714" mass="80547">MIFLQPFTSRKKSKIFSSIAKILLTAFVYFLLAHIGFYTAAYSGYASPVWPASGWALAALILFGRKAAFGVMLGSFFYNISIKSDIILSTPFAPQFWGAIIIGCGSGTQALLGSILYHKFIPNIDLTQKTSFVIRFLWFETLVCTVSASVANAGLYLLGIVPAMAIPSTWVFWWLGDSLGVFLYFPFFLSWLRPDRSYVKKTALKETFPVILLLLLFAAVIFNVFRIYTLEVDFPISYLLVAMVVWSSLQFGIRESSLSLTLISGLAIFGAFHGSSQFLASSREVSLLLLQSFLSALSITSLLVLSVVRERREAERQLILSHAELEKLINDRTQELSKSNVSLGKTEARYKGLFENVPIAIFECDYSQVKALLDSLPIMGRLEFYRFLSRNSSFVSECSRSIQVIDANRESVKMFRAKSKQEAFSASRSIYNIEESREFIKLLYCIRQGSRIFEYDTFLISCDGTKFEATLRWSLPPEFEKTFSSVIVTAEEITGKKEAERQLKASLREKDVMLKEIHHRVKNNLQAISSLFSLQAEYVNDPKIHAAFAESQHRIQTMALIHDELYQSKDLGDIEFSGYAERLSGKIRAAYKIEPEVSLKMEMERLNLEVSVAIPLGLVLNELLTNCFKYAFPSGFRPESRERMVTVRIRKEKDFGILEVSDNGLGLPSDLDPFESPSFGLTLVQVLTRQLKGKLDFSSSAGKGTSFRIRFAIP</sequence>
<feature type="transmembrane region" description="Helical" evidence="13">
    <location>
        <begin position="210"/>
        <end position="228"/>
    </location>
</feature>
<evidence type="ECO:0000256" key="11">
    <source>
        <dbReference type="ARBA" id="ARBA00022989"/>
    </source>
</evidence>
<evidence type="ECO:0000256" key="1">
    <source>
        <dbReference type="ARBA" id="ARBA00000085"/>
    </source>
</evidence>
<dbReference type="SMART" id="SM00387">
    <property type="entry name" value="HATPase_c"/>
    <property type="match status" value="1"/>
</dbReference>
<feature type="domain" description="Histidine kinase" evidence="14">
    <location>
        <begin position="516"/>
        <end position="714"/>
    </location>
</feature>
<feature type="transmembrane region" description="Helical" evidence="13">
    <location>
        <begin position="260"/>
        <end position="280"/>
    </location>
</feature>
<dbReference type="InterPro" id="IPR003594">
    <property type="entry name" value="HATPase_dom"/>
</dbReference>
<evidence type="ECO:0000256" key="12">
    <source>
        <dbReference type="ARBA" id="ARBA00023136"/>
    </source>
</evidence>
<dbReference type="PANTHER" id="PTHR41523:SF8">
    <property type="entry name" value="ETHYLENE RESPONSE SENSOR PROTEIN"/>
    <property type="match status" value="1"/>
</dbReference>
<feature type="transmembrane region" description="Helical" evidence="13">
    <location>
        <begin position="234"/>
        <end position="253"/>
    </location>
</feature>
<evidence type="ECO:0000256" key="7">
    <source>
        <dbReference type="ARBA" id="ARBA00022692"/>
    </source>
</evidence>
<dbReference type="Pfam" id="PF05231">
    <property type="entry name" value="MASE1"/>
    <property type="match status" value="1"/>
</dbReference>
<keyword evidence="9 15" id="KW-0418">Kinase</keyword>
<reference evidence="15" key="1">
    <citation type="submission" date="2018-01" db="EMBL/GenBank/DDBJ databases">
        <title>Genomic characterization of Leptospira inadai serogroup Lyme isolated from captured rat in Brazil and comparative analysis with human reference strain.</title>
        <authorList>
            <person name="Moreno L.Z."/>
            <person name="Loureiro A.P."/>
            <person name="Miraglia F."/>
            <person name="Kremer F.S."/>
            <person name="Eslabao M.R."/>
            <person name="Dellagostin O.A."/>
            <person name="Lilenbaum W."/>
            <person name="Moreno A.M."/>
        </authorList>
    </citation>
    <scope>NUCLEOTIDE SEQUENCE [LARGE SCALE GENOMIC DNA]</scope>
    <source>
        <strain evidence="15">M34/99</strain>
    </source>
</reference>
<feature type="transmembrane region" description="Helical" evidence="13">
    <location>
        <begin position="170"/>
        <end position="189"/>
    </location>
</feature>
<keyword evidence="12 13" id="KW-0472">Membrane</keyword>
<evidence type="ECO:0000256" key="9">
    <source>
        <dbReference type="ARBA" id="ARBA00022777"/>
    </source>
</evidence>
<dbReference type="EMBL" id="MCRM02000007">
    <property type="protein sequence ID" value="PNV75433.1"/>
    <property type="molecule type" value="Genomic_DNA"/>
</dbReference>
<keyword evidence="10" id="KW-0067">ATP-binding</keyword>
<feature type="transmembrane region" description="Helical" evidence="13">
    <location>
        <begin position="54"/>
        <end position="78"/>
    </location>
</feature>
<keyword evidence="16" id="KW-1185">Reference proteome</keyword>
<proteinExistence type="predicted"/>
<dbReference type="Pfam" id="PF02518">
    <property type="entry name" value="HATPase_c"/>
    <property type="match status" value="1"/>
</dbReference>
<dbReference type="RefSeq" id="WP_010416119.1">
    <property type="nucleotide sequence ID" value="NZ_MCRM02000007.1"/>
</dbReference>